<comment type="caution">
    <text evidence="11">The sequence shown here is derived from an EMBL/GenBank/DDBJ whole genome shotgun (WGS) entry which is preliminary data.</text>
</comment>
<dbReference type="InterPro" id="IPR011527">
    <property type="entry name" value="ABC1_TM_dom"/>
</dbReference>
<dbReference type="InterPro" id="IPR036640">
    <property type="entry name" value="ABC1_TM_sf"/>
</dbReference>
<evidence type="ECO:0000256" key="3">
    <source>
        <dbReference type="ARBA" id="ARBA00022741"/>
    </source>
</evidence>
<comment type="subcellular location">
    <subcellularLocation>
        <location evidence="1">Cell membrane</location>
        <topology evidence="1">Multi-pass membrane protein</topology>
    </subcellularLocation>
</comment>
<evidence type="ECO:0000256" key="6">
    <source>
        <dbReference type="ARBA" id="ARBA00023136"/>
    </source>
</evidence>
<proteinExistence type="predicted"/>
<dbReference type="InterPro" id="IPR003439">
    <property type="entry name" value="ABC_transporter-like_ATP-bd"/>
</dbReference>
<evidence type="ECO:0000259" key="10">
    <source>
        <dbReference type="PROSITE" id="PS50929"/>
    </source>
</evidence>
<feature type="region of interest" description="Disordered" evidence="7">
    <location>
        <begin position="316"/>
        <end position="336"/>
    </location>
</feature>
<feature type="transmembrane region" description="Helical" evidence="8">
    <location>
        <begin position="276"/>
        <end position="301"/>
    </location>
</feature>
<dbReference type="EMBL" id="BAABLV010000020">
    <property type="protein sequence ID" value="GAA4896547.1"/>
    <property type="molecule type" value="Genomic_DNA"/>
</dbReference>
<evidence type="ECO:0000256" key="4">
    <source>
        <dbReference type="ARBA" id="ARBA00022840"/>
    </source>
</evidence>
<evidence type="ECO:0000256" key="2">
    <source>
        <dbReference type="ARBA" id="ARBA00022692"/>
    </source>
</evidence>
<dbReference type="RefSeq" id="WP_345580694.1">
    <property type="nucleotide sequence ID" value="NZ_BAABLV010000020.1"/>
</dbReference>
<evidence type="ECO:0000313" key="11">
    <source>
        <dbReference type="EMBL" id="GAA4896547.1"/>
    </source>
</evidence>
<evidence type="ECO:0000313" key="12">
    <source>
        <dbReference type="Proteomes" id="UP001501521"/>
    </source>
</evidence>
<dbReference type="InterPro" id="IPR027417">
    <property type="entry name" value="P-loop_NTPase"/>
</dbReference>
<dbReference type="Gene3D" id="1.20.1560.10">
    <property type="entry name" value="ABC transporter type 1, transmembrane domain"/>
    <property type="match status" value="1"/>
</dbReference>
<keyword evidence="5 8" id="KW-1133">Transmembrane helix</keyword>
<sequence>MHSGASRPTGPRLPLGTPQGERRIRLTLGLSVLAAMATAGMFVAVGGLIDDGVRLPLVLAAALLGLVAIAATVGGQYLSLTGARREERPLRERLLRRWWDGAPDERDHDSAGSTVGLLTESVERVTVFRQTFLGPMIGTALGPFAVLVVLAVFVDPLSAGLLALALPVIPLTVRGFTQAFRKVSGASRRARAQLANRYLESIQGLETITVLGAAPRVEADLAEVGEANRQATMRLLARNQLVLFVTDAVFSLGAVTASVVLAAWRLEGGAITVGEAMALVLSAILLLAPLDMIGSFFYIGMSGQASQRAMRRFLAGPPSTGRRRAEPVPATTGSHGVEVAGADLGYRGRPVVHGASLDLPAGGFAAVLGPSGSGKSTLVRALKGDLVPLSGRVVVDGVTLTAETQDSVRAASALVAQTTWLFTGTLADNLRLVRPEATDDDLWRALDLVDLAGFVRRTPLGLDTQVGEKGHALSGGQAQRLALARAFLSGRKLLLLDEPTSQVDLHSEQAIVRALAELADDHTIVLVTHRPSTAEHATSRWTMAGGILTKEDTHV</sequence>
<evidence type="ECO:0000259" key="9">
    <source>
        <dbReference type="PROSITE" id="PS50893"/>
    </source>
</evidence>
<accession>A0ABP9F9E2</accession>
<keyword evidence="2 8" id="KW-0812">Transmembrane</keyword>
<dbReference type="SUPFAM" id="SSF52540">
    <property type="entry name" value="P-loop containing nucleoside triphosphate hydrolases"/>
    <property type="match status" value="1"/>
</dbReference>
<dbReference type="Pfam" id="PF00005">
    <property type="entry name" value="ABC_tran"/>
    <property type="match status" value="1"/>
</dbReference>
<feature type="transmembrane region" description="Helical" evidence="8">
    <location>
        <begin position="28"/>
        <end position="49"/>
    </location>
</feature>
<evidence type="ECO:0000256" key="5">
    <source>
        <dbReference type="ARBA" id="ARBA00022989"/>
    </source>
</evidence>
<dbReference type="SUPFAM" id="SSF90123">
    <property type="entry name" value="ABC transporter transmembrane region"/>
    <property type="match status" value="1"/>
</dbReference>
<name>A0ABP9F9E2_9ACTN</name>
<dbReference type="Proteomes" id="UP001501521">
    <property type="component" value="Unassembled WGS sequence"/>
</dbReference>
<keyword evidence="4" id="KW-0067">ATP-binding</keyword>
<keyword evidence="3" id="KW-0547">Nucleotide-binding</keyword>
<reference evidence="12" key="1">
    <citation type="journal article" date="2019" name="Int. J. Syst. Evol. Microbiol.">
        <title>The Global Catalogue of Microorganisms (GCM) 10K type strain sequencing project: providing services to taxonomists for standard genome sequencing and annotation.</title>
        <authorList>
            <consortium name="The Broad Institute Genomics Platform"/>
            <consortium name="The Broad Institute Genome Sequencing Center for Infectious Disease"/>
            <person name="Wu L."/>
            <person name="Ma J."/>
        </authorList>
    </citation>
    <scope>NUCLEOTIDE SEQUENCE [LARGE SCALE GENOMIC DNA]</scope>
    <source>
        <strain evidence="12">JCM 19125</strain>
    </source>
</reference>
<feature type="transmembrane region" description="Helical" evidence="8">
    <location>
        <begin position="55"/>
        <end position="78"/>
    </location>
</feature>
<evidence type="ECO:0000256" key="7">
    <source>
        <dbReference type="SAM" id="MobiDB-lite"/>
    </source>
</evidence>
<dbReference type="PROSITE" id="PS50929">
    <property type="entry name" value="ABC_TM1F"/>
    <property type="match status" value="1"/>
</dbReference>
<dbReference type="PROSITE" id="PS50893">
    <property type="entry name" value="ABC_TRANSPORTER_2"/>
    <property type="match status" value="1"/>
</dbReference>
<feature type="transmembrane region" description="Helical" evidence="8">
    <location>
        <begin position="132"/>
        <end position="154"/>
    </location>
</feature>
<dbReference type="InterPro" id="IPR017871">
    <property type="entry name" value="ABC_transporter-like_CS"/>
</dbReference>
<dbReference type="CDD" id="cd03228">
    <property type="entry name" value="ABCC_MRP_Like"/>
    <property type="match status" value="1"/>
</dbReference>
<dbReference type="PANTHER" id="PTHR24221">
    <property type="entry name" value="ATP-BINDING CASSETTE SUB-FAMILY B"/>
    <property type="match status" value="1"/>
</dbReference>
<feature type="domain" description="ABC transmembrane type-1" evidence="10">
    <location>
        <begin position="26"/>
        <end position="302"/>
    </location>
</feature>
<dbReference type="InterPro" id="IPR003593">
    <property type="entry name" value="AAA+_ATPase"/>
</dbReference>
<feature type="transmembrane region" description="Helical" evidence="8">
    <location>
        <begin position="241"/>
        <end position="264"/>
    </location>
</feature>
<dbReference type="SMART" id="SM00382">
    <property type="entry name" value="AAA"/>
    <property type="match status" value="1"/>
</dbReference>
<organism evidence="11 12">
    <name type="scientific">Tessaracoccus lubricantis</name>
    <dbReference type="NCBI Taxonomy" id="545543"/>
    <lineage>
        <taxon>Bacteria</taxon>
        <taxon>Bacillati</taxon>
        <taxon>Actinomycetota</taxon>
        <taxon>Actinomycetes</taxon>
        <taxon>Propionibacteriales</taxon>
        <taxon>Propionibacteriaceae</taxon>
        <taxon>Tessaracoccus</taxon>
    </lineage>
</organism>
<dbReference type="Gene3D" id="3.40.50.300">
    <property type="entry name" value="P-loop containing nucleotide triphosphate hydrolases"/>
    <property type="match status" value="1"/>
</dbReference>
<feature type="domain" description="ABC transporter" evidence="9">
    <location>
        <begin position="334"/>
        <end position="555"/>
    </location>
</feature>
<dbReference type="InterPro" id="IPR039421">
    <property type="entry name" value="Type_1_exporter"/>
</dbReference>
<evidence type="ECO:0000256" key="8">
    <source>
        <dbReference type="SAM" id="Phobius"/>
    </source>
</evidence>
<feature type="transmembrane region" description="Helical" evidence="8">
    <location>
        <begin position="160"/>
        <end position="180"/>
    </location>
</feature>
<evidence type="ECO:0000256" key="1">
    <source>
        <dbReference type="ARBA" id="ARBA00004651"/>
    </source>
</evidence>
<dbReference type="PANTHER" id="PTHR24221:SF654">
    <property type="entry name" value="ATP-BINDING CASSETTE SUB-FAMILY B MEMBER 6"/>
    <property type="match status" value="1"/>
</dbReference>
<keyword evidence="12" id="KW-1185">Reference proteome</keyword>
<dbReference type="PROSITE" id="PS00211">
    <property type="entry name" value="ABC_TRANSPORTER_1"/>
    <property type="match status" value="1"/>
</dbReference>
<keyword evidence="6 8" id="KW-0472">Membrane</keyword>
<protein>
    <submittedName>
        <fullName evidence="11">Thiol reductant ABC exporter subunit CydD</fullName>
    </submittedName>
</protein>
<gene>
    <name evidence="11" type="primary">cydD</name>
    <name evidence="11" type="ORF">GCM10025789_12880</name>
</gene>
<dbReference type="Pfam" id="PF00664">
    <property type="entry name" value="ABC_membrane"/>
    <property type="match status" value="1"/>
</dbReference>